<comment type="caution">
    <text evidence="1">The sequence shown here is derived from an EMBL/GenBank/DDBJ whole genome shotgun (WGS) entry which is preliminary data.</text>
</comment>
<reference evidence="2" key="1">
    <citation type="journal article" date="2019" name="Int. J. Syst. Evol. Microbiol.">
        <title>The Global Catalogue of Microorganisms (GCM) 10K type strain sequencing project: providing services to taxonomists for standard genome sequencing and annotation.</title>
        <authorList>
            <consortium name="The Broad Institute Genomics Platform"/>
            <consortium name="The Broad Institute Genome Sequencing Center for Infectious Disease"/>
            <person name="Wu L."/>
            <person name="Ma J."/>
        </authorList>
    </citation>
    <scope>NUCLEOTIDE SEQUENCE [LARGE SCALE GENOMIC DNA]</scope>
    <source>
        <strain evidence="2">KCTC 52239</strain>
    </source>
</reference>
<evidence type="ECO:0000313" key="1">
    <source>
        <dbReference type="EMBL" id="MFC3168200.1"/>
    </source>
</evidence>
<protein>
    <submittedName>
        <fullName evidence="1">Uncharacterized protein</fullName>
    </submittedName>
</protein>
<dbReference type="EMBL" id="JBHRTE010000039">
    <property type="protein sequence ID" value="MFC3168200.1"/>
    <property type="molecule type" value="Genomic_DNA"/>
</dbReference>
<proteinExistence type="predicted"/>
<name>A0ABV7IFN1_9RHOB</name>
<evidence type="ECO:0000313" key="2">
    <source>
        <dbReference type="Proteomes" id="UP001595557"/>
    </source>
</evidence>
<organism evidence="1 2">
    <name type="scientific">Paracoccus fontiphilus</name>
    <dbReference type="NCBI Taxonomy" id="1815556"/>
    <lineage>
        <taxon>Bacteria</taxon>
        <taxon>Pseudomonadati</taxon>
        <taxon>Pseudomonadota</taxon>
        <taxon>Alphaproteobacteria</taxon>
        <taxon>Rhodobacterales</taxon>
        <taxon>Paracoccaceae</taxon>
        <taxon>Paracoccus</taxon>
    </lineage>
</organism>
<gene>
    <name evidence="1" type="ORF">ACFOD7_09075</name>
</gene>
<accession>A0ABV7IFN1</accession>
<sequence>MARGIVPAMTRMLDIPTAPTAPFGARVAVNLRGLLLLTLR</sequence>
<keyword evidence="2" id="KW-1185">Reference proteome</keyword>
<dbReference type="RefSeq" id="WP_278250423.1">
    <property type="nucleotide sequence ID" value="NZ_JAFNAW010000031.1"/>
</dbReference>
<dbReference type="Proteomes" id="UP001595557">
    <property type="component" value="Unassembled WGS sequence"/>
</dbReference>